<dbReference type="Proteomes" id="UP001605990">
    <property type="component" value="Unassembled WGS sequence"/>
</dbReference>
<keyword evidence="3" id="KW-1185">Reference proteome</keyword>
<name>A0ABW7E7M6_STRRO</name>
<evidence type="ECO:0000256" key="1">
    <source>
        <dbReference type="SAM" id="MobiDB-lite"/>
    </source>
</evidence>
<feature type="region of interest" description="Disordered" evidence="1">
    <location>
        <begin position="1"/>
        <end position="40"/>
    </location>
</feature>
<comment type="caution">
    <text evidence="2">The sequence shown here is derived from an EMBL/GenBank/DDBJ whole genome shotgun (WGS) entry which is preliminary data.</text>
</comment>
<accession>A0ABW7E7M6</accession>
<sequence>MTTGRTDHRPPTLHNNAHKKRNTTERSNNHQKQGCDITTR</sequence>
<protein>
    <submittedName>
        <fullName evidence="2">Uncharacterized protein</fullName>
    </submittedName>
</protein>
<dbReference type="RefSeq" id="WP_267889154.1">
    <property type="nucleotide sequence ID" value="NZ_CP198958.1"/>
</dbReference>
<feature type="compositionally biased region" description="Basic and acidic residues" evidence="1">
    <location>
        <begin position="1"/>
        <end position="10"/>
    </location>
</feature>
<feature type="compositionally biased region" description="Polar residues" evidence="1">
    <location>
        <begin position="30"/>
        <end position="40"/>
    </location>
</feature>
<reference evidence="2 3" key="1">
    <citation type="submission" date="2024-10" db="EMBL/GenBank/DDBJ databases">
        <title>Draft genome assembly of a novel steroid transforming actinomycete isolated from African clawed frog Xenopus laevis.</title>
        <authorList>
            <person name="Bragin E."/>
            <person name="Kollerov V."/>
            <person name="Donova M.V."/>
        </authorList>
    </citation>
    <scope>NUCLEOTIDE SEQUENCE [LARGE SCALE GENOMIC DNA]</scope>
    <source>
        <strain evidence="2 3">MTOC-St3</strain>
    </source>
</reference>
<proteinExistence type="predicted"/>
<evidence type="ECO:0000313" key="3">
    <source>
        <dbReference type="Proteomes" id="UP001605990"/>
    </source>
</evidence>
<gene>
    <name evidence="2" type="ORF">ACGU38_20295</name>
</gene>
<dbReference type="EMBL" id="JBIENY010000278">
    <property type="protein sequence ID" value="MFG6297695.1"/>
    <property type="molecule type" value="Genomic_DNA"/>
</dbReference>
<evidence type="ECO:0000313" key="2">
    <source>
        <dbReference type="EMBL" id="MFG6297695.1"/>
    </source>
</evidence>
<organism evidence="2 3">
    <name type="scientific">Streptomyces rochei</name>
    <name type="common">Streptomyces parvullus</name>
    <dbReference type="NCBI Taxonomy" id="1928"/>
    <lineage>
        <taxon>Bacteria</taxon>
        <taxon>Bacillati</taxon>
        <taxon>Actinomycetota</taxon>
        <taxon>Actinomycetes</taxon>
        <taxon>Kitasatosporales</taxon>
        <taxon>Streptomycetaceae</taxon>
        <taxon>Streptomyces</taxon>
        <taxon>Streptomyces rochei group</taxon>
    </lineage>
</organism>